<evidence type="ECO:0000256" key="3">
    <source>
        <dbReference type="ARBA" id="ARBA00023194"/>
    </source>
</evidence>
<dbReference type="InterPro" id="IPR003819">
    <property type="entry name" value="TauD/TfdA-like"/>
</dbReference>
<evidence type="ECO:0000256" key="1">
    <source>
        <dbReference type="ARBA" id="ARBA00001954"/>
    </source>
</evidence>
<sequence length="350" mass="39305">MNGPAIAKLGGMRRKPIRVDEDSLVRFTPLNPGSGYTAVCEPAGPGISLVAWAEANRELIERKLLEHGALLFRGFPVDSAQAFDDCISALSGGALEYKFRASPRTQVDPRLNIYTSTDYPKDQRIFPHNEHSYSPVFPLKIFLWCDIAPLARGETPIGDTRAITRAIDPEVRERFARLGIMYVRNYGDGFGLPWQTVFQTDDRAQVDAYCASVGIQTEWKADGRLRTRQVGPALVRHPRSGETLWFNHATFFHVSTLPPSVRDALEADFADDDLPQNTFYGDGSPIEPQVLEHLRGIYLQHMTEFPWRHGDVLLLDNMLSVHARNEYDSPRRILVSMAEALNSTEVALKP</sequence>
<evidence type="ECO:0000259" key="4">
    <source>
        <dbReference type="Pfam" id="PF02668"/>
    </source>
</evidence>
<evidence type="ECO:0000256" key="2">
    <source>
        <dbReference type="ARBA" id="ARBA00023002"/>
    </source>
</evidence>
<evidence type="ECO:0000313" key="5">
    <source>
        <dbReference type="EMBL" id="MBV4490805.1"/>
    </source>
</evidence>
<dbReference type="InterPro" id="IPR050411">
    <property type="entry name" value="AlphaKG_dependent_hydroxylases"/>
</dbReference>
<dbReference type="Pfam" id="PF02668">
    <property type="entry name" value="TauD"/>
    <property type="match status" value="1"/>
</dbReference>
<dbReference type="GO" id="GO:0051213">
    <property type="term" value="F:dioxygenase activity"/>
    <property type="evidence" value="ECO:0007669"/>
    <property type="project" value="UniProtKB-KW"/>
</dbReference>
<dbReference type="EMBL" id="JABWRZ020000001">
    <property type="protein sequence ID" value="MBV4490805.1"/>
    <property type="molecule type" value="Genomic_DNA"/>
</dbReference>
<accession>A0ABS6Q9I0</accession>
<comment type="cofactor">
    <cofactor evidence="1">
        <name>Fe(2+)</name>
        <dbReference type="ChEBI" id="CHEBI:29033"/>
    </cofactor>
</comment>
<dbReference type="InterPro" id="IPR042098">
    <property type="entry name" value="TauD-like_sf"/>
</dbReference>
<dbReference type="PANTHER" id="PTHR10696">
    <property type="entry name" value="GAMMA-BUTYROBETAINE HYDROXYLASE-RELATED"/>
    <property type="match status" value="1"/>
</dbReference>
<reference evidence="5 6" key="1">
    <citation type="journal article" date="2020" name="Microorganisms">
        <title>Reliable Identification of Environmental Pseudomonas Isolates Using the rpoD Gene.</title>
        <authorList>
            <consortium name="The Broad Institute Genome Sequencing Platform"/>
            <person name="Girard L."/>
            <person name="Lood C."/>
            <person name="Rokni-Zadeh H."/>
            <person name="van Noort V."/>
            <person name="Lavigne R."/>
            <person name="De Mot R."/>
        </authorList>
    </citation>
    <scope>NUCLEOTIDE SEQUENCE [LARGE SCALE GENOMIC DNA]</scope>
    <source>
        <strain evidence="5 6">RD9SR1</strain>
    </source>
</reference>
<keyword evidence="2" id="KW-0560">Oxidoreductase</keyword>
<evidence type="ECO:0000313" key="6">
    <source>
        <dbReference type="Proteomes" id="UP000609530"/>
    </source>
</evidence>
<proteinExistence type="predicted"/>
<dbReference type="SUPFAM" id="SSF51197">
    <property type="entry name" value="Clavaminate synthase-like"/>
    <property type="match status" value="1"/>
</dbReference>
<protein>
    <submittedName>
        <fullName evidence="5">TauD/TfdA family dioxygenase</fullName>
    </submittedName>
</protein>
<gene>
    <name evidence="5" type="ORF">HU760_009365</name>
</gene>
<dbReference type="PANTHER" id="PTHR10696:SF56">
    <property type="entry name" value="TAUD_TFDA-LIKE DOMAIN-CONTAINING PROTEIN"/>
    <property type="match status" value="1"/>
</dbReference>
<organism evidence="5 6">
    <name type="scientific">Pseudomonas oryzicola</name>
    <dbReference type="NCBI Taxonomy" id="485876"/>
    <lineage>
        <taxon>Bacteria</taxon>
        <taxon>Pseudomonadati</taxon>
        <taxon>Pseudomonadota</taxon>
        <taxon>Gammaproteobacteria</taxon>
        <taxon>Pseudomonadales</taxon>
        <taxon>Pseudomonadaceae</taxon>
        <taxon>Pseudomonas</taxon>
    </lineage>
</organism>
<feature type="domain" description="TauD/TfdA-like" evidence="4">
    <location>
        <begin position="43"/>
        <end position="335"/>
    </location>
</feature>
<dbReference type="Gene3D" id="3.60.130.10">
    <property type="entry name" value="Clavaminate synthase-like"/>
    <property type="match status" value="1"/>
</dbReference>
<comment type="caution">
    <text evidence="5">The sequence shown here is derived from an EMBL/GenBank/DDBJ whole genome shotgun (WGS) entry which is preliminary data.</text>
</comment>
<dbReference type="RefSeq" id="WP_186674712.1">
    <property type="nucleotide sequence ID" value="NZ_JABWRZ020000001.1"/>
</dbReference>
<name>A0ABS6Q9I0_9PSED</name>
<keyword evidence="5" id="KW-0223">Dioxygenase</keyword>
<keyword evidence="6" id="KW-1185">Reference proteome</keyword>
<dbReference type="Proteomes" id="UP000609530">
    <property type="component" value="Unassembled WGS sequence"/>
</dbReference>
<keyword evidence="3" id="KW-0045">Antibiotic biosynthesis</keyword>